<feature type="region of interest" description="Disordered" evidence="1">
    <location>
        <begin position="295"/>
        <end position="368"/>
    </location>
</feature>
<evidence type="ECO:0008006" key="3">
    <source>
        <dbReference type="Google" id="ProtNLM"/>
    </source>
</evidence>
<organism evidence="2">
    <name type="scientific">Dunaliella tertiolecta</name>
    <name type="common">Green alga</name>
    <dbReference type="NCBI Taxonomy" id="3047"/>
    <lineage>
        <taxon>Eukaryota</taxon>
        <taxon>Viridiplantae</taxon>
        <taxon>Chlorophyta</taxon>
        <taxon>core chlorophytes</taxon>
        <taxon>Chlorophyceae</taxon>
        <taxon>CS clade</taxon>
        <taxon>Chlamydomonadales</taxon>
        <taxon>Dunaliellaceae</taxon>
        <taxon>Dunaliella</taxon>
    </lineage>
</organism>
<protein>
    <recommendedName>
        <fullName evidence="3">EF-hand domain-containing protein</fullName>
    </recommendedName>
</protein>
<reference evidence="2" key="1">
    <citation type="submission" date="2021-01" db="EMBL/GenBank/DDBJ databases">
        <authorList>
            <person name="Corre E."/>
            <person name="Pelletier E."/>
            <person name="Niang G."/>
            <person name="Scheremetjew M."/>
            <person name="Finn R."/>
            <person name="Kale V."/>
            <person name="Holt S."/>
            <person name="Cochrane G."/>
            <person name="Meng A."/>
            <person name="Brown T."/>
            <person name="Cohen L."/>
        </authorList>
    </citation>
    <scope>NUCLEOTIDE SEQUENCE</scope>
    <source>
        <strain evidence="2">CCMP1320</strain>
    </source>
</reference>
<dbReference type="Gene3D" id="1.10.238.10">
    <property type="entry name" value="EF-hand"/>
    <property type="match status" value="1"/>
</dbReference>
<dbReference type="InterPro" id="IPR011992">
    <property type="entry name" value="EF-hand-dom_pair"/>
</dbReference>
<dbReference type="AlphaFoldDB" id="A0A7S3QYS4"/>
<gene>
    <name evidence="2" type="ORF">DTER00134_LOCUS12634</name>
</gene>
<feature type="compositionally biased region" description="Low complexity" evidence="1">
    <location>
        <begin position="338"/>
        <end position="368"/>
    </location>
</feature>
<proteinExistence type="predicted"/>
<evidence type="ECO:0000313" key="2">
    <source>
        <dbReference type="EMBL" id="CAE0497561.1"/>
    </source>
</evidence>
<dbReference type="SUPFAM" id="SSF47473">
    <property type="entry name" value="EF-hand"/>
    <property type="match status" value="1"/>
</dbReference>
<name>A0A7S3QYS4_DUNTE</name>
<evidence type="ECO:0000256" key="1">
    <source>
        <dbReference type="SAM" id="MobiDB-lite"/>
    </source>
</evidence>
<sequence>MGICQSAAAARPSCLSQVLEKQLIEAFVLAKQRDSSYVAQGDVNIFNHLLLQFPAMRPGFLRVQELFALLAPEHQLHLPLRTLKEHAKTIGLDVEQEHLKPIFVFDDDYLLPQELIMVFTVAYIAAGKESPSTQDINPDIKACLDIVEKAFLSFDSSSRGFLPAAELRAVIKNNLKVVGSTHHHKNHPGMGKMLYQDLPCDESGNVTFKEFLLRIQTLVMSEIVDMDEMQELEEFAFTSKAASLGGDRLSLPSRHSSVTEATREALVIVNKRRSFSTPEPQEVQDFRVHNGHVNPFCQAKEQGPPRATKEQLQPYQLRERWSSGLENQQEAGDKPAKLESQLQDGQLEQQEGSKGMPAEQQQEQQQPL</sequence>
<dbReference type="EMBL" id="HBIP01021197">
    <property type="protein sequence ID" value="CAE0497561.1"/>
    <property type="molecule type" value="Transcribed_RNA"/>
</dbReference>
<accession>A0A7S3QYS4</accession>